<dbReference type="Gene3D" id="3.40.50.360">
    <property type="match status" value="1"/>
</dbReference>
<proteinExistence type="inferred from homology"/>
<dbReference type="SUPFAM" id="SSF63380">
    <property type="entry name" value="Riboflavin synthase domain-like"/>
    <property type="match status" value="1"/>
</dbReference>
<dbReference type="FunFam" id="3.40.50.360:FF:000015">
    <property type="entry name" value="NADPH-dependent diflavin oxidoreductase 1"/>
    <property type="match status" value="1"/>
</dbReference>
<dbReference type="PANTHER" id="PTHR19384:SF10">
    <property type="entry name" value="NADPH-DEPENDENT DIFLAVIN OXIDOREDUCTASE 1"/>
    <property type="match status" value="1"/>
</dbReference>
<dbReference type="SUPFAM" id="SSF52218">
    <property type="entry name" value="Flavoproteins"/>
    <property type="match status" value="1"/>
</dbReference>
<dbReference type="Pfam" id="PF00667">
    <property type="entry name" value="FAD_binding_1"/>
    <property type="match status" value="1"/>
</dbReference>
<dbReference type="PROSITE" id="PS51384">
    <property type="entry name" value="FAD_FR"/>
    <property type="match status" value="1"/>
</dbReference>
<dbReference type="FunFam" id="3.40.50.80:FF:000030">
    <property type="entry name" value="NADPH-dependent diflavin oxidoreductase 1"/>
    <property type="match status" value="1"/>
</dbReference>
<evidence type="ECO:0000256" key="7">
    <source>
        <dbReference type="ARBA" id="ARBA00022827"/>
    </source>
</evidence>
<dbReference type="Pfam" id="PF00258">
    <property type="entry name" value="Flavodoxin_1"/>
    <property type="match status" value="1"/>
</dbReference>
<comment type="cofactor">
    <cofactor evidence="1 13">
        <name>FMN</name>
        <dbReference type="ChEBI" id="CHEBI:58210"/>
    </cofactor>
</comment>
<dbReference type="Gene3D" id="3.40.50.80">
    <property type="entry name" value="Nucleotide-binding domain of ferredoxin-NADP reductase (FNR) module"/>
    <property type="match status" value="1"/>
</dbReference>
<comment type="similarity">
    <text evidence="13">Belongs to the NADPH-dependent diflavin oxidoreductase NDOR1 family.</text>
</comment>
<dbReference type="FunFam" id="1.20.990.10:FF:000008">
    <property type="entry name" value="NADPH-dependent diflavin oxidoreductase 1"/>
    <property type="match status" value="1"/>
</dbReference>
<feature type="binding site" evidence="13">
    <location>
        <position position="133"/>
    </location>
    <ligand>
        <name>FMN</name>
        <dbReference type="ChEBI" id="CHEBI:58210"/>
    </ligand>
</feature>
<comment type="subcellular location">
    <subcellularLocation>
        <location evidence="3 13">Cytoplasm</location>
    </subcellularLocation>
</comment>
<keyword evidence="6 13" id="KW-0288">FMN</keyword>
<organism evidence="16 17">
    <name type="scientific">Patella caerulea</name>
    <name type="common">Rayed Mediterranean limpet</name>
    <dbReference type="NCBI Taxonomy" id="87958"/>
    <lineage>
        <taxon>Eukaryota</taxon>
        <taxon>Metazoa</taxon>
        <taxon>Spiralia</taxon>
        <taxon>Lophotrochozoa</taxon>
        <taxon>Mollusca</taxon>
        <taxon>Gastropoda</taxon>
        <taxon>Patellogastropoda</taxon>
        <taxon>Patelloidea</taxon>
        <taxon>Patellidae</taxon>
        <taxon>Patella</taxon>
    </lineage>
</organism>
<evidence type="ECO:0000313" key="17">
    <source>
        <dbReference type="Proteomes" id="UP001347796"/>
    </source>
</evidence>
<evidence type="ECO:0000256" key="11">
    <source>
        <dbReference type="ARBA" id="ARBA00059862"/>
    </source>
</evidence>
<evidence type="ECO:0000256" key="9">
    <source>
        <dbReference type="ARBA" id="ARBA00023002"/>
    </source>
</evidence>
<feature type="binding site" evidence="13">
    <location>
        <position position="457"/>
    </location>
    <ligand>
        <name>NADP(+)</name>
        <dbReference type="ChEBI" id="CHEBI:58349"/>
    </ligand>
</feature>
<dbReference type="GO" id="GO:0016226">
    <property type="term" value="P:iron-sulfur cluster assembly"/>
    <property type="evidence" value="ECO:0007669"/>
    <property type="project" value="UniProtKB-UniRule"/>
</dbReference>
<dbReference type="GO" id="GO:0160246">
    <property type="term" value="F:NADPH-iron-sulfur [2Fe-2S] protein oxidoreductase activity"/>
    <property type="evidence" value="ECO:0007669"/>
    <property type="project" value="InterPro"/>
</dbReference>
<feature type="domain" description="Flavodoxin-like" evidence="14">
    <location>
        <begin position="7"/>
        <end position="151"/>
    </location>
</feature>
<dbReference type="PRINTS" id="PR00369">
    <property type="entry name" value="FLAVODOXIN"/>
</dbReference>
<dbReference type="Gene3D" id="1.20.990.10">
    <property type="entry name" value="NADPH-cytochrome p450 Reductase, Chain A, domain 3"/>
    <property type="match status" value="1"/>
</dbReference>
<dbReference type="InterPro" id="IPR001433">
    <property type="entry name" value="OxRdtase_FAD/NAD-bd"/>
</dbReference>
<evidence type="ECO:0000256" key="2">
    <source>
        <dbReference type="ARBA" id="ARBA00001974"/>
    </source>
</evidence>
<dbReference type="GO" id="GO:0005634">
    <property type="term" value="C:nucleus"/>
    <property type="evidence" value="ECO:0007669"/>
    <property type="project" value="UniProtKB-ARBA"/>
</dbReference>
<comment type="caution">
    <text evidence="16">The sequence shown here is derived from an EMBL/GenBank/DDBJ whole genome shotgun (WGS) entry which is preliminary data.</text>
</comment>
<feature type="binding site" evidence="13">
    <location>
        <begin position="13"/>
        <end position="18"/>
    </location>
    <ligand>
        <name>FMN</name>
        <dbReference type="ChEBI" id="CHEBI:58210"/>
    </ligand>
</feature>
<dbReference type="PROSITE" id="PS50902">
    <property type="entry name" value="FLAVODOXIN_LIKE"/>
    <property type="match status" value="1"/>
</dbReference>
<dbReference type="GO" id="GO:0005829">
    <property type="term" value="C:cytosol"/>
    <property type="evidence" value="ECO:0007669"/>
    <property type="project" value="UniProtKB-ARBA"/>
</dbReference>
<evidence type="ECO:0000259" key="15">
    <source>
        <dbReference type="PROSITE" id="PS51384"/>
    </source>
</evidence>
<evidence type="ECO:0000256" key="3">
    <source>
        <dbReference type="ARBA" id="ARBA00004496"/>
    </source>
</evidence>
<dbReference type="InterPro" id="IPR028879">
    <property type="entry name" value="NDOR1"/>
</dbReference>
<feature type="binding site" evidence="13">
    <location>
        <begin position="382"/>
        <end position="385"/>
    </location>
    <ligand>
        <name>FAD</name>
        <dbReference type="ChEBI" id="CHEBI:57692"/>
    </ligand>
</feature>
<feature type="domain" description="FAD-binding FR-type" evidence="15">
    <location>
        <begin position="206"/>
        <end position="444"/>
    </location>
</feature>
<dbReference type="GO" id="GO:0010181">
    <property type="term" value="F:FMN binding"/>
    <property type="evidence" value="ECO:0007669"/>
    <property type="project" value="UniProtKB-UniRule"/>
</dbReference>
<dbReference type="Gene3D" id="2.40.30.10">
    <property type="entry name" value="Translation factors"/>
    <property type="match status" value="1"/>
</dbReference>
<comment type="cofactor">
    <cofactor evidence="2 13">
        <name>FAD</name>
        <dbReference type="ChEBI" id="CHEBI:57692"/>
    </cofactor>
</comment>
<dbReference type="InterPro" id="IPR001094">
    <property type="entry name" value="Flavdoxin-like"/>
</dbReference>
<keyword evidence="7 13" id="KW-0274">FAD</keyword>
<evidence type="ECO:0000259" key="14">
    <source>
        <dbReference type="PROSITE" id="PS50902"/>
    </source>
</evidence>
<keyword evidence="17" id="KW-1185">Reference proteome</keyword>
<name>A0AAN8K707_PATCE</name>
<reference evidence="16 17" key="1">
    <citation type="submission" date="2024-01" db="EMBL/GenBank/DDBJ databases">
        <title>The genome of the rayed Mediterranean limpet Patella caerulea (Linnaeus, 1758).</title>
        <authorList>
            <person name="Anh-Thu Weber A."/>
            <person name="Halstead-Nussloch G."/>
        </authorList>
    </citation>
    <scope>NUCLEOTIDE SEQUENCE [LARGE SCALE GENOMIC DNA]</scope>
    <source>
        <strain evidence="16">AATW-2023a</strain>
        <tissue evidence="16">Whole specimen</tissue>
    </source>
</reference>
<dbReference type="InterPro" id="IPR017927">
    <property type="entry name" value="FAD-bd_FR_type"/>
</dbReference>
<comment type="subunit">
    <text evidence="12">Interacts with CIAPIN1; as part of the cytosolic iron-sulfur (Fe-S) protein assembly (CIA) machinery. Interacts with DCPS.</text>
</comment>
<comment type="function">
    <text evidence="11">NADPH-dependent reductase which is a central component of the cytosolic iron-sulfur (Fe-S) protein assembly (CIA) machinery. Transfers electrons from NADPH via its FAD and FMN prosthetic groups to the [2Fe-2S] cluster of CIAPIN1, another key component of the CIA machinery. In turn, this reduced cluster provides electrons for assembly of cytosolic iron-sulfur cluster proteins. It can also reduce the [2Fe-2S] cluster of CISD1 and activate this protein implicated in Fe/S cluster repair. In vitro can fully activate methionine synthase/MTR in the presence of soluble cytochrome b5/CYB5A.</text>
</comment>
<dbReference type="InterPro" id="IPR039261">
    <property type="entry name" value="FNR_nucleotide-bd"/>
</dbReference>
<gene>
    <name evidence="16" type="ORF">SNE40_001376</name>
</gene>
<dbReference type="AlphaFoldDB" id="A0AAN8K707"/>
<dbReference type="GO" id="GO:0050660">
    <property type="term" value="F:flavin adenine dinucleotide binding"/>
    <property type="evidence" value="ECO:0007669"/>
    <property type="project" value="UniProtKB-UniRule"/>
</dbReference>
<dbReference type="Proteomes" id="UP001347796">
    <property type="component" value="Unassembled WGS sequence"/>
</dbReference>
<dbReference type="InterPro" id="IPR017938">
    <property type="entry name" value="Riboflavin_synthase-like_b-brl"/>
</dbReference>
<sequence length="594" mass="68176">MTDERRFLVLYGSQTGTAQDVAERVNREAKRRHFSSKVMALDSFPVGDLLKEQMVVFVCATTGQGDPPDNMKLFWRFILRKNLPENSLSHLSYGVLGLGDSSYQKFNVISKKIYKRLLQLGGQPLVPIGLADDQHELGADVVIDPWLKVLWDRILQLFPLPPGKAIISDDICPPPRYKVTFLKENGYSNNLLPASHPNLNSSPSHENPFYADILSNDRLTAGDHFQDVRHIRLNIKDSKIRYNPGDVVMVMPQNLSKTVDHFINHLGLDGDAVFSLAQNDADIQLPSTLPNPCSIRHLITHYLDISGVPRRYFFELLSFFSNDEREQEKLKDFTTAEGQQDLYNYCNKTKRTYLEVMQDFPQTSPRIPFEYLFDLIPPLKPRAFSIASSQKAYANEVQILMAVVEYQTKIQEPRRGVCSTWLSRLRPGEVKVPIWVKKGTIRFPSDNVPIIMVGPGTGLAPFRSFIQDRISENIGDNYLFFGCRNKDKDYFFEKEWNEACNSGKLEIFTAFSRDQEDKIYVQHRITENGDLIWKLLDERKGYFYIAGNAKQMPDNVTSAVKEIIQKNGGRTEEEADLYIKKLEHEKRFQVEAWS</sequence>
<accession>A0AAN8K707</accession>
<evidence type="ECO:0000256" key="12">
    <source>
        <dbReference type="ARBA" id="ARBA00063044"/>
    </source>
</evidence>
<keyword evidence="4 13" id="KW-0963">Cytoplasm</keyword>
<feature type="binding site" evidence="13">
    <location>
        <begin position="98"/>
        <end position="107"/>
    </location>
    <ligand>
        <name>FMN</name>
        <dbReference type="ChEBI" id="CHEBI:58210"/>
    </ligand>
</feature>
<feature type="binding site" evidence="13">
    <location>
        <begin position="416"/>
        <end position="419"/>
    </location>
    <ligand>
        <name>FAD</name>
        <dbReference type="ChEBI" id="CHEBI:57692"/>
    </ligand>
</feature>
<evidence type="ECO:0000256" key="6">
    <source>
        <dbReference type="ARBA" id="ARBA00022643"/>
    </source>
</evidence>
<feature type="binding site" evidence="13">
    <location>
        <position position="593"/>
    </location>
    <ligand>
        <name>FAD</name>
        <dbReference type="ChEBI" id="CHEBI:57692"/>
    </ligand>
</feature>
<dbReference type="EMBL" id="JAZGQO010000001">
    <property type="protein sequence ID" value="KAK6196081.1"/>
    <property type="molecule type" value="Genomic_DNA"/>
</dbReference>
<keyword evidence="9 13" id="KW-0560">Oxidoreductase</keyword>
<dbReference type="SUPFAM" id="SSF52343">
    <property type="entry name" value="Ferredoxin reductase-like, C-terminal NADP-linked domain"/>
    <property type="match status" value="1"/>
</dbReference>
<dbReference type="HAMAP" id="MF_03178">
    <property type="entry name" value="NDOR1"/>
    <property type="match status" value="1"/>
</dbReference>
<comment type="similarity">
    <text evidence="13">In the C-terminal section; belongs to the flavoprotein pyridine nucleotide cytochrome reductase family.</text>
</comment>
<evidence type="ECO:0000256" key="4">
    <source>
        <dbReference type="ARBA" id="ARBA00022490"/>
    </source>
</evidence>
<keyword evidence="8 13" id="KW-0521">NADP</keyword>
<dbReference type="PRINTS" id="PR00371">
    <property type="entry name" value="FPNCR"/>
</dbReference>
<dbReference type="Pfam" id="PF00175">
    <property type="entry name" value="NAD_binding_1"/>
    <property type="match status" value="1"/>
</dbReference>
<evidence type="ECO:0000256" key="5">
    <source>
        <dbReference type="ARBA" id="ARBA00022630"/>
    </source>
</evidence>
<dbReference type="GO" id="GO:0050661">
    <property type="term" value="F:NADP binding"/>
    <property type="evidence" value="ECO:0007669"/>
    <property type="project" value="UniProtKB-UniRule"/>
</dbReference>
<dbReference type="InterPro" id="IPR023173">
    <property type="entry name" value="NADPH_Cyt_P450_Rdtase_alpha"/>
</dbReference>
<feature type="binding site" evidence="13">
    <location>
        <begin position="512"/>
        <end position="513"/>
    </location>
    <ligand>
        <name>NADP(+)</name>
        <dbReference type="ChEBI" id="CHEBI:58349"/>
    </ligand>
</feature>
<feature type="binding site" evidence="13">
    <location>
        <begin position="60"/>
        <end position="63"/>
    </location>
    <ligand>
        <name>FMN</name>
        <dbReference type="ChEBI" id="CHEBI:58210"/>
    </ligand>
</feature>
<feature type="binding site" evidence="13">
    <location>
        <begin position="518"/>
        <end position="522"/>
    </location>
    <ligand>
        <name>NADP(+)</name>
        <dbReference type="ChEBI" id="CHEBI:58349"/>
    </ligand>
</feature>
<dbReference type="PANTHER" id="PTHR19384">
    <property type="entry name" value="NITRIC OXIDE SYNTHASE-RELATED"/>
    <property type="match status" value="1"/>
</dbReference>
<dbReference type="InterPro" id="IPR001709">
    <property type="entry name" value="Flavoprot_Pyr_Nucl_cyt_Rdtase"/>
</dbReference>
<dbReference type="InterPro" id="IPR029039">
    <property type="entry name" value="Flavoprotein-like_sf"/>
</dbReference>
<comment type="catalytic activity">
    <reaction evidence="10">
        <text>2 oxidized [2Fe-2S]-[protein] + NADPH = 2 reduced [2Fe-2S]-[protein] + NADP(+) + H(+)</text>
        <dbReference type="Rhea" id="RHEA:67716"/>
        <dbReference type="Rhea" id="RHEA-COMP:17327"/>
        <dbReference type="Rhea" id="RHEA-COMP:17328"/>
        <dbReference type="ChEBI" id="CHEBI:15378"/>
        <dbReference type="ChEBI" id="CHEBI:33737"/>
        <dbReference type="ChEBI" id="CHEBI:33738"/>
        <dbReference type="ChEBI" id="CHEBI:57783"/>
        <dbReference type="ChEBI" id="CHEBI:58349"/>
    </reaction>
    <physiologicalReaction direction="left-to-right" evidence="10">
        <dbReference type="Rhea" id="RHEA:67717"/>
    </physiologicalReaction>
</comment>
<dbReference type="InterPro" id="IPR008254">
    <property type="entry name" value="Flavodoxin/NO_synth"/>
</dbReference>
<evidence type="ECO:0000256" key="1">
    <source>
        <dbReference type="ARBA" id="ARBA00001917"/>
    </source>
</evidence>
<evidence type="ECO:0000256" key="8">
    <source>
        <dbReference type="ARBA" id="ARBA00022857"/>
    </source>
</evidence>
<keyword evidence="5 13" id="KW-0285">Flavoprotein</keyword>
<comment type="similarity">
    <text evidence="13">In the N-terminal section; belongs to the flavodoxin family.</text>
</comment>
<evidence type="ECO:0000256" key="10">
    <source>
        <dbReference type="ARBA" id="ARBA00052174"/>
    </source>
</evidence>
<dbReference type="InterPro" id="IPR003097">
    <property type="entry name" value="CysJ-like_FAD-binding"/>
</dbReference>
<dbReference type="CDD" id="cd06207">
    <property type="entry name" value="CyPoR_like"/>
    <property type="match status" value="1"/>
</dbReference>
<evidence type="ECO:0000256" key="13">
    <source>
        <dbReference type="HAMAP-Rule" id="MF_03178"/>
    </source>
</evidence>
<comment type="function">
    <text evidence="13">NADPH-dependent reductase which is a central component of the cytosolic iron-sulfur (Fe-S) protein assembly (CIA) machinery. Transfers electrons from NADPH via its FAD and FMN prosthetic groups to the [2Fe-2S] cluster of the anamorsin/DRE2 homolog, another key component of the CIA machinery. In turn, this reduced cluster provides electrons for assembly of cytosolic iron-sulfur cluster proteins.</text>
</comment>
<comment type="caution">
    <text evidence="13">Lacks conserved residue(s) required for the propagation of feature annotation.</text>
</comment>
<dbReference type="EC" id="1.18.1.-" evidence="13"/>
<evidence type="ECO:0000313" key="16">
    <source>
        <dbReference type="EMBL" id="KAK6196081.1"/>
    </source>
</evidence>
<protein>
    <recommendedName>
        <fullName evidence="13">NADPH-dependent diflavin oxidoreductase 1</fullName>
        <ecNumber evidence="13">1.18.1.-</ecNumber>
    </recommendedName>
    <alternativeName>
        <fullName evidence="13">NADPH-dependent FMN and FAD-containing oxidoreductase</fullName>
    </alternativeName>
</protein>
<dbReference type="GO" id="GO:0016651">
    <property type="term" value="F:oxidoreductase activity, acting on NAD(P)H"/>
    <property type="evidence" value="ECO:0007669"/>
    <property type="project" value="UniProtKB-UniRule"/>
</dbReference>